<feature type="transmembrane region" description="Helical" evidence="6">
    <location>
        <begin position="52"/>
        <end position="69"/>
    </location>
</feature>
<evidence type="ECO:0000256" key="6">
    <source>
        <dbReference type="SAM" id="Phobius"/>
    </source>
</evidence>
<dbReference type="RefSeq" id="WP_091699520.1">
    <property type="nucleotide sequence ID" value="NZ_FOAK01000008.1"/>
</dbReference>
<feature type="transmembrane region" description="Helical" evidence="6">
    <location>
        <begin position="81"/>
        <end position="101"/>
    </location>
</feature>
<feature type="transmembrane region" description="Helical" evidence="6">
    <location>
        <begin position="12"/>
        <end position="32"/>
    </location>
</feature>
<dbReference type="Pfam" id="PF01757">
    <property type="entry name" value="Acyl_transf_3"/>
    <property type="match status" value="1"/>
</dbReference>
<evidence type="ECO:0000256" key="2">
    <source>
        <dbReference type="ARBA" id="ARBA00022475"/>
    </source>
</evidence>
<keyword evidence="4 6" id="KW-1133">Transmembrane helix</keyword>
<gene>
    <name evidence="8" type="ORF">SAMN05216439_1814</name>
</gene>
<evidence type="ECO:0000256" key="3">
    <source>
        <dbReference type="ARBA" id="ARBA00022692"/>
    </source>
</evidence>
<sequence>MKTKKERIFYYDFLRAFAIIAVIICHVDYFFGPLTTTTQIVAQMTFHNIGRIGVPIFLMISGALILNREYPSLKFFLKKRFIRIVYPFVFWIILILGQIAYHGGNQTYLWKIFIGDPSITWYFWVLIGIYLSMPLLNSFVREYGEEALKYFLTIWFALIILKTFNIQLWSNLDLSYFAGYVGYPILGYYLANKEFKINDEKICILGFFVLLISLACFVYLNYIGSSAIESIYQNIPIVLMGIGLFLGIQYADKINKFKSIKNNFVGKTIVSLSVCSYGMYFSHVIVTKFLSYHNPHSNLMFPAMFILIVFLSWLLPYIISKIPYLKTFSGV</sequence>
<dbReference type="OrthoDB" id="77584at2157"/>
<feature type="transmembrane region" description="Helical" evidence="6">
    <location>
        <begin position="269"/>
        <end position="287"/>
    </location>
</feature>
<evidence type="ECO:0000256" key="4">
    <source>
        <dbReference type="ARBA" id="ARBA00022989"/>
    </source>
</evidence>
<proteinExistence type="predicted"/>
<dbReference type="STRING" id="190974.SAMN05216439_1814"/>
<evidence type="ECO:0000313" key="9">
    <source>
        <dbReference type="Proteomes" id="UP000199506"/>
    </source>
</evidence>
<dbReference type="PANTHER" id="PTHR40074:SF2">
    <property type="entry name" value="O-ACETYLTRANSFERASE WECH"/>
    <property type="match status" value="1"/>
</dbReference>
<dbReference type="GO" id="GO:0009246">
    <property type="term" value="P:enterobacterial common antigen biosynthetic process"/>
    <property type="evidence" value="ECO:0007669"/>
    <property type="project" value="TreeGrafter"/>
</dbReference>
<organism evidence="8 9">
    <name type="scientific">Methanobrevibacter gottschalkii</name>
    <dbReference type="NCBI Taxonomy" id="190974"/>
    <lineage>
        <taxon>Archaea</taxon>
        <taxon>Methanobacteriati</taxon>
        <taxon>Methanobacteriota</taxon>
        <taxon>Methanomada group</taxon>
        <taxon>Methanobacteria</taxon>
        <taxon>Methanobacteriales</taxon>
        <taxon>Methanobacteriaceae</taxon>
        <taxon>Methanobrevibacter</taxon>
    </lineage>
</organism>
<dbReference type="EMBL" id="FOAK01000008">
    <property type="protein sequence ID" value="SEL01791.1"/>
    <property type="molecule type" value="Genomic_DNA"/>
</dbReference>
<feature type="transmembrane region" description="Helical" evidence="6">
    <location>
        <begin position="230"/>
        <end position="248"/>
    </location>
</feature>
<feature type="domain" description="Acyltransferase 3" evidence="7">
    <location>
        <begin position="10"/>
        <end position="315"/>
    </location>
</feature>
<keyword evidence="8" id="KW-0012">Acyltransferase</keyword>
<name>A0A1H7LS78_9EURY</name>
<keyword evidence="5 6" id="KW-0472">Membrane</keyword>
<dbReference type="Proteomes" id="UP000199506">
    <property type="component" value="Unassembled WGS sequence"/>
</dbReference>
<evidence type="ECO:0000256" key="5">
    <source>
        <dbReference type="ARBA" id="ARBA00023136"/>
    </source>
</evidence>
<feature type="transmembrane region" description="Helical" evidence="6">
    <location>
        <begin position="299"/>
        <end position="319"/>
    </location>
</feature>
<comment type="subcellular location">
    <subcellularLocation>
        <location evidence="1">Cell membrane</location>
        <topology evidence="1">Multi-pass membrane protein</topology>
    </subcellularLocation>
</comment>
<dbReference type="GO" id="GO:0016413">
    <property type="term" value="F:O-acetyltransferase activity"/>
    <property type="evidence" value="ECO:0007669"/>
    <property type="project" value="TreeGrafter"/>
</dbReference>
<evidence type="ECO:0000259" key="7">
    <source>
        <dbReference type="Pfam" id="PF01757"/>
    </source>
</evidence>
<dbReference type="InterPro" id="IPR002656">
    <property type="entry name" value="Acyl_transf_3_dom"/>
</dbReference>
<feature type="transmembrane region" description="Helical" evidence="6">
    <location>
        <begin position="121"/>
        <end position="140"/>
    </location>
</feature>
<evidence type="ECO:0000256" key="1">
    <source>
        <dbReference type="ARBA" id="ARBA00004651"/>
    </source>
</evidence>
<feature type="transmembrane region" description="Helical" evidence="6">
    <location>
        <begin position="147"/>
        <end position="168"/>
    </location>
</feature>
<feature type="transmembrane region" description="Helical" evidence="6">
    <location>
        <begin position="174"/>
        <end position="191"/>
    </location>
</feature>
<keyword evidence="8" id="KW-0808">Transferase</keyword>
<feature type="transmembrane region" description="Helical" evidence="6">
    <location>
        <begin position="203"/>
        <end position="224"/>
    </location>
</feature>
<keyword evidence="3 6" id="KW-0812">Transmembrane</keyword>
<dbReference type="PANTHER" id="PTHR40074">
    <property type="entry name" value="O-ACETYLTRANSFERASE WECH"/>
    <property type="match status" value="1"/>
</dbReference>
<accession>A0A1H7LS78</accession>
<dbReference type="AlphaFoldDB" id="A0A1H7LS78"/>
<keyword evidence="2" id="KW-1003">Cell membrane</keyword>
<dbReference type="GO" id="GO:0005886">
    <property type="term" value="C:plasma membrane"/>
    <property type="evidence" value="ECO:0007669"/>
    <property type="project" value="UniProtKB-SubCell"/>
</dbReference>
<protein>
    <submittedName>
        <fullName evidence="8">Surface polysaccharide O-acyltransferase, integral membrane enzyme</fullName>
    </submittedName>
</protein>
<evidence type="ECO:0000313" key="8">
    <source>
        <dbReference type="EMBL" id="SEL01791.1"/>
    </source>
</evidence>
<reference evidence="8 9" key="1">
    <citation type="submission" date="2016-10" db="EMBL/GenBank/DDBJ databases">
        <authorList>
            <person name="de Groot N.N."/>
        </authorList>
    </citation>
    <scope>NUCLEOTIDE SEQUENCE [LARGE SCALE GENOMIC DNA]</scope>
    <source>
        <strain evidence="8 9">DSM 11978</strain>
    </source>
</reference>